<dbReference type="InterPro" id="IPR001296">
    <property type="entry name" value="Glyco_trans_1"/>
</dbReference>
<feature type="domain" description="Glycosyl transferase family 1" evidence="1">
    <location>
        <begin position="178"/>
        <end position="337"/>
    </location>
</feature>
<dbReference type="PANTHER" id="PTHR12526">
    <property type="entry name" value="GLYCOSYLTRANSFERASE"/>
    <property type="match status" value="1"/>
</dbReference>
<evidence type="ECO:0000313" key="3">
    <source>
        <dbReference type="EMBL" id="RST72450.1"/>
    </source>
</evidence>
<sequence length="363" mass="41728">MKVYKSEFKNKTKVLMSVSGMGFGGTKQVFLNYINIIEKMGCDLTLLVRKNSATHKKLIEGFPHLINKIIFIKYFRIDLPFFRNIAISEYKKIYNKHKPDIIICHKSIDVYFSKISQIPSKIIGIAHGFISKKFMYYIKNADTIIAVSKTVSNYLKVYLPKSRIELLYNFIPISSNTKKKNNIIPLIGTMCVFRRKKNIPMLIKAAYLLKRRGIKFNLIIAGGGRQRINIFFHILLYGLTKEVKLKGWIKNKKEFFSGIDIFAVTSNTESFNVSIIESMSYGVPVISTKCGGPNEIIENENIGLLTNIGDALKFSYGLEKLLCDEKYRENLSNNARLHVVKNYSEEYAIKCLESIFINIDKFK</sequence>
<evidence type="ECO:0000259" key="1">
    <source>
        <dbReference type="Pfam" id="PF00534"/>
    </source>
</evidence>
<organism evidence="3 4">
    <name type="scientific">Candidatus Aquarickettsia rohweri</name>
    <dbReference type="NCBI Taxonomy" id="2602574"/>
    <lineage>
        <taxon>Bacteria</taxon>
        <taxon>Pseudomonadati</taxon>
        <taxon>Pseudomonadota</taxon>
        <taxon>Alphaproteobacteria</taxon>
        <taxon>Rickettsiales</taxon>
        <taxon>Candidatus Midichloriaceae</taxon>
        <taxon>Candidatus Aquarickettsia</taxon>
    </lineage>
</organism>
<dbReference type="SUPFAM" id="SSF53756">
    <property type="entry name" value="UDP-Glycosyltransferase/glycogen phosphorylase"/>
    <property type="match status" value="1"/>
</dbReference>
<protein>
    <submittedName>
        <fullName evidence="3">Glycosyltransferase</fullName>
    </submittedName>
</protein>
<dbReference type="CDD" id="cd03811">
    <property type="entry name" value="GT4_GT28_WabH-like"/>
    <property type="match status" value="1"/>
</dbReference>
<dbReference type="AlphaFoldDB" id="A0A429XVR3"/>
<dbReference type="RefSeq" id="WP_126044155.1">
    <property type="nucleotide sequence ID" value="NZ_RXFM01000002.1"/>
</dbReference>
<gene>
    <name evidence="3" type="ORF">EIC27_00200</name>
</gene>
<comment type="caution">
    <text evidence="3">The sequence shown here is derived from an EMBL/GenBank/DDBJ whole genome shotgun (WGS) entry which is preliminary data.</text>
</comment>
<accession>A0A429XVR3</accession>
<proteinExistence type="predicted"/>
<dbReference type="Gene3D" id="3.40.50.2000">
    <property type="entry name" value="Glycogen Phosphorylase B"/>
    <property type="match status" value="2"/>
</dbReference>
<dbReference type="EMBL" id="RXFM01000002">
    <property type="protein sequence ID" value="RST72450.1"/>
    <property type="molecule type" value="Genomic_DNA"/>
</dbReference>
<dbReference type="GO" id="GO:0016757">
    <property type="term" value="F:glycosyltransferase activity"/>
    <property type="evidence" value="ECO:0007669"/>
    <property type="project" value="InterPro"/>
</dbReference>
<dbReference type="Proteomes" id="UP000279470">
    <property type="component" value="Unassembled WGS sequence"/>
</dbReference>
<evidence type="ECO:0000313" key="4">
    <source>
        <dbReference type="Proteomes" id="UP000279470"/>
    </source>
</evidence>
<evidence type="ECO:0000259" key="2">
    <source>
        <dbReference type="Pfam" id="PF13439"/>
    </source>
</evidence>
<feature type="domain" description="Glycosyltransferase subfamily 4-like N-terminal" evidence="2">
    <location>
        <begin position="24"/>
        <end position="173"/>
    </location>
</feature>
<reference evidence="4" key="1">
    <citation type="submission" date="2018-11" db="EMBL/GenBank/DDBJ databases">
        <title>Phylogenetic, genomic, and biogeographic characterization of a novel and ubiquitous marine invertebrate-associated Rickettsiales parasite, Candidatus Marinoinvertebrata rohwerii, gen. nov., sp. nov.</title>
        <authorList>
            <person name="Klinges J.G."/>
            <person name="Rosales S.M."/>
            <person name="Mcminds R."/>
            <person name="Shaver E.C."/>
            <person name="Shantz A."/>
            <person name="Peters E.C."/>
            <person name="Burkepile D.E."/>
            <person name="Silliman B.R."/>
            <person name="Vega Thurber R.L."/>
        </authorList>
    </citation>
    <scope>NUCLEOTIDE SEQUENCE [LARGE SCALE GENOMIC DNA]</scope>
    <source>
        <strain evidence="4">a_cerv_44</strain>
    </source>
</reference>
<dbReference type="PANTHER" id="PTHR12526:SF630">
    <property type="entry name" value="GLYCOSYLTRANSFERASE"/>
    <property type="match status" value="1"/>
</dbReference>
<dbReference type="OrthoDB" id="529131at2"/>
<dbReference type="Pfam" id="PF00534">
    <property type="entry name" value="Glycos_transf_1"/>
    <property type="match status" value="1"/>
</dbReference>
<dbReference type="Pfam" id="PF13439">
    <property type="entry name" value="Glyco_transf_4"/>
    <property type="match status" value="1"/>
</dbReference>
<keyword evidence="4" id="KW-1185">Reference proteome</keyword>
<name>A0A429XVR3_9RICK</name>
<keyword evidence="3" id="KW-0808">Transferase</keyword>
<dbReference type="InterPro" id="IPR028098">
    <property type="entry name" value="Glyco_trans_4-like_N"/>
</dbReference>